<organism evidence="2">
    <name type="scientific">marine sediment metagenome</name>
    <dbReference type="NCBI Taxonomy" id="412755"/>
    <lineage>
        <taxon>unclassified sequences</taxon>
        <taxon>metagenomes</taxon>
        <taxon>ecological metagenomes</taxon>
    </lineage>
</organism>
<accession>A0A0F9P6P7</accession>
<feature type="non-terminal residue" evidence="2">
    <location>
        <position position="1"/>
    </location>
</feature>
<reference evidence="2" key="1">
    <citation type="journal article" date="2015" name="Nature">
        <title>Complex archaea that bridge the gap between prokaryotes and eukaryotes.</title>
        <authorList>
            <person name="Spang A."/>
            <person name="Saw J.H."/>
            <person name="Jorgensen S.L."/>
            <person name="Zaremba-Niedzwiedzka K."/>
            <person name="Martijn J."/>
            <person name="Lind A.E."/>
            <person name="van Eijk R."/>
            <person name="Schleper C."/>
            <person name="Guy L."/>
            <person name="Ettema T.J."/>
        </authorList>
    </citation>
    <scope>NUCLEOTIDE SEQUENCE</scope>
</reference>
<sequence>SPTKARSGPTSPASAKPGGNAVSNGAWTGWVGVSLPGPYPTRAATTSRSSCDHHSSKGRLLFLYGSPSLLLQEWHRVRMFSGVEGP</sequence>
<proteinExistence type="predicted"/>
<dbReference type="AlphaFoldDB" id="A0A0F9P6P7"/>
<feature type="region of interest" description="Disordered" evidence="1">
    <location>
        <begin position="1"/>
        <end position="22"/>
    </location>
</feature>
<evidence type="ECO:0000256" key="1">
    <source>
        <dbReference type="SAM" id="MobiDB-lite"/>
    </source>
</evidence>
<comment type="caution">
    <text evidence="2">The sequence shown here is derived from an EMBL/GenBank/DDBJ whole genome shotgun (WGS) entry which is preliminary data.</text>
</comment>
<evidence type="ECO:0000313" key="2">
    <source>
        <dbReference type="EMBL" id="KKM89102.1"/>
    </source>
</evidence>
<protein>
    <submittedName>
        <fullName evidence="2">Uncharacterized protein</fullName>
    </submittedName>
</protein>
<name>A0A0F9P6P7_9ZZZZ</name>
<feature type="compositionally biased region" description="Polar residues" evidence="1">
    <location>
        <begin position="1"/>
        <end position="13"/>
    </location>
</feature>
<gene>
    <name evidence="2" type="ORF">LCGC14_1251950</name>
</gene>
<dbReference type="EMBL" id="LAZR01006869">
    <property type="protein sequence ID" value="KKM89102.1"/>
    <property type="molecule type" value="Genomic_DNA"/>
</dbReference>